<dbReference type="KEGG" id="naci:NUH88_04815"/>
<gene>
    <name evidence="2" type="ORF">NUH88_04815</name>
</gene>
<dbReference type="RefSeq" id="WP_257770284.1">
    <property type="nucleotide sequence ID" value="NZ_CP102480.1"/>
</dbReference>
<dbReference type="EMBL" id="CP102480">
    <property type="protein sequence ID" value="UUX51014.1"/>
    <property type="molecule type" value="Genomic_DNA"/>
</dbReference>
<name>A0A9J7AV80_9PROT</name>
<dbReference type="PANTHER" id="PTHR33490:SF6">
    <property type="entry name" value="SLL1049 PROTEIN"/>
    <property type="match status" value="1"/>
</dbReference>
<proteinExistence type="predicted"/>
<dbReference type="InterPro" id="IPR013589">
    <property type="entry name" value="Bac_transglu_N"/>
</dbReference>
<protein>
    <submittedName>
        <fullName evidence="2">Transglutaminase family protein</fullName>
    </submittedName>
</protein>
<dbReference type="InterPro" id="IPR038765">
    <property type="entry name" value="Papain-like_cys_pep_sf"/>
</dbReference>
<dbReference type="Gene3D" id="3.10.620.30">
    <property type="match status" value="1"/>
</dbReference>
<sequence length="267" mass="29584">MRLRISHRTSYHYDAPVPFALQQLRKTPRSFAMQSVLDWQITLEGAKEELSFTDQHGNHVILSSIESGSEEITILVEGDVETHNTHGVLGEEGFQPPFWYYLRETPSTAPGPEVRKLLKGLDPEPDGDISQLHALSALIRDNVAYETGMTEVTTTSEDALKAGHGVCQDHTHIMIAAARTLGYASRYVSGYLMMNDRVHQDAAHAWAEIHVADIGWVGFDVSNGYSPDERYVRVACGLDYKEAAPVSGVRFGDSAESLSVNLQVEQQ</sequence>
<evidence type="ECO:0000313" key="3">
    <source>
        <dbReference type="Proteomes" id="UP001060336"/>
    </source>
</evidence>
<accession>A0A9J7AV80</accession>
<organism evidence="2 3">
    <name type="scientific">Nisaea acidiphila</name>
    <dbReference type="NCBI Taxonomy" id="1862145"/>
    <lineage>
        <taxon>Bacteria</taxon>
        <taxon>Pseudomonadati</taxon>
        <taxon>Pseudomonadota</taxon>
        <taxon>Alphaproteobacteria</taxon>
        <taxon>Rhodospirillales</taxon>
        <taxon>Thalassobaculaceae</taxon>
        <taxon>Nisaea</taxon>
    </lineage>
</organism>
<dbReference type="AlphaFoldDB" id="A0A9J7AV80"/>
<dbReference type="InterPro" id="IPR002931">
    <property type="entry name" value="Transglutaminase-like"/>
</dbReference>
<dbReference type="Pfam" id="PF08379">
    <property type="entry name" value="Bact_transglu_N"/>
    <property type="match status" value="1"/>
</dbReference>
<reference evidence="2" key="1">
    <citation type="submission" date="2022-08" db="EMBL/GenBank/DDBJ databases">
        <title>Nisaea acidiphila sp. nov., isolated from a marine algal debris and emended description of the genus Nisaea Urios et al. 2008.</title>
        <authorList>
            <person name="Kwon K."/>
        </authorList>
    </citation>
    <scope>NUCLEOTIDE SEQUENCE</scope>
    <source>
        <strain evidence="2">MEBiC11861</strain>
    </source>
</reference>
<dbReference type="Proteomes" id="UP001060336">
    <property type="component" value="Chromosome"/>
</dbReference>
<keyword evidence="3" id="KW-1185">Reference proteome</keyword>
<dbReference type="Pfam" id="PF01841">
    <property type="entry name" value="Transglut_core"/>
    <property type="match status" value="1"/>
</dbReference>
<evidence type="ECO:0000313" key="2">
    <source>
        <dbReference type="EMBL" id="UUX51014.1"/>
    </source>
</evidence>
<dbReference type="PANTHER" id="PTHR33490">
    <property type="entry name" value="BLR5614 PROTEIN-RELATED"/>
    <property type="match status" value="1"/>
</dbReference>
<feature type="domain" description="Transglutaminase-like" evidence="1">
    <location>
        <begin position="159"/>
        <end position="223"/>
    </location>
</feature>
<evidence type="ECO:0000259" key="1">
    <source>
        <dbReference type="SMART" id="SM00460"/>
    </source>
</evidence>
<dbReference type="SUPFAM" id="SSF54001">
    <property type="entry name" value="Cysteine proteinases"/>
    <property type="match status" value="1"/>
</dbReference>
<dbReference type="SMART" id="SM00460">
    <property type="entry name" value="TGc"/>
    <property type="match status" value="1"/>
</dbReference>